<evidence type="ECO:0000313" key="2">
    <source>
        <dbReference type="Proteomes" id="UP000557426"/>
    </source>
</evidence>
<gene>
    <name evidence="1" type="primary">Mep1a_1</name>
    <name evidence="1" type="ORF">ZAPATR_R14318</name>
</gene>
<protein>
    <submittedName>
        <fullName evidence="1">MEP1A protein</fullName>
    </submittedName>
</protein>
<sequence length="81" mass="9211">ITFHLCSNLSDGFLEWPARPRQVLLVLIQDADVIHRCSSAFTTDPNQLVSPLTREKTEMQRNDTLQWDKPSVTGSFSSFCN</sequence>
<dbReference type="Gene3D" id="2.60.210.10">
    <property type="entry name" value="Apoptosis, Tumor Necrosis Factor Receptor Associated Protein 2, Chain A"/>
    <property type="match status" value="1"/>
</dbReference>
<organism evidence="1 2">
    <name type="scientific">Zapornia atra</name>
    <name type="common">Henderson crake</name>
    <dbReference type="NCBI Taxonomy" id="2585822"/>
    <lineage>
        <taxon>Eukaryota</taxon>
        <taxon>Metazoa</taxon>
        <taxon>Chordata</taxon>
        <taxon>Craniata</taxon>
        <taxon>Vertebrata</taxon>
        <taxon>Euteleostomi</taxon>
        <taxon>Archelosauria</taxon>
        <taxon>Archosauria</taxon>
        <taxon>Dinosauria</taxon>
        <taxon>Saurischia</taxon>
        <taxon>Theropoda</taxon>
        <taxon>Coelurosauria</taxon>
        <taxon>Aves</taxon>
        <taxon>Neognathae</taxon>
        <taxon>Neoaves</taxon>
        <taxon>Gruiformes</taxon>
        <taxon>Rallidae</taxon>
        <taxon>Zapornia</taxon>
    </lineage>
</organism>
<feature type="non-terminal residue" evidence="1">
    <location>
        <position position="81"/>
    </location>
</feature>
<comment type="caution">
    <text evidence="1">The sequence shown here is derived from an EMBL/GenBank/DDBJ whole genome shotgun (WGS) entry which is preliminary data.</text>
</comment>
<proteinExistence type="predicted"/>
<reference evidence="1 2" key="1">
    <citation type="submission" date="2019-09" db="EMBL/GenBank/DDBJ databases">
        <title>Bird 10,000 Genomes (B10K) Project - Family phase.</title>
        <authorList>
            <person name="Zhang G."/>
        </authorList>
    </citation>
    <scope>NUCLEOTIDE SEQUENCE [LARGE SCALE GENOMIC DNA]</scope>
    <source>
        <strain evidence="1">B10K-DU-011-47</strain>
        <tissue evidence="1">Mixed tissue sample</tissue>
    </source>
</reference>
<dbReference type="EMBL" id="VZTU01018766">
    <property type="protein sequence ID" value="NXT80129.1"/>
    <property type="molecule type" value="Genomic_DNA"/>
</dbReference>
<accession>A0A7L3FJI9</accession>
<dbReference type="InterPro" id="IPR008974">
    <property type="entry name" value="TRAF-like"/>
</dbReference>
<feature type="non-terminal residue" evidence="1">
    <location>
        <position position="1"/>
    </location>
</feature>
<name>A0A7L3FJI9_9GRUI</name>
<evidence type="ECO:0000313" key="1">
    <source>
        <dbReference type="EMBL" id="NXT80129.1"/>
    </source>
</evidence>
<keyword evidence="2" id="KW-1185">Reference proteome</keyword>
<dbReference type="AlphaFoldDB" id="A0A7L3FJI9"/>
<dbReference type="Proteomes" id="UP000557426">
    <property type="component" value="Unassembled WGS sequence"/>
</dbReference>